<evidence type="ECO:0000256" key="6">
    <source>
        <dbReference type="ARBA" id="ARBA00023136"/>
    </source>
</evidence>
<feature type="transmembrane region" description="Helical" evidence="7">
    <location>
        <begin position="68"/>
        <end position="88"/>
    </location>
</feature>
<dbReference type="PANTHER" id="PTHR43731:SF14">
    <property type="entry name" value="PRESENILIN-ASSOCIATED RHOMBOID-LIKE PROTEIN, MITOCHONDRIAL"/>
    <property type="match status" value="1"/>
</dbReference>
<sequence length="236" mass="26373">MNYKTQLKIERWKQGPFITYSILAITGFMYLLQEILGGSTSQWVLIKLGAKVNELIVLGDWFRLITPMFLHIGLTHILFNVLIVYFLGIQLESIFGHWRFLLLYFLSGIVGNATSFAFNSSISAGASTAIFGLFGSTLVLVKLFPGQPQMKAMAKNFTLLIVLNLVFGIFNSGIDMAGHIGGLVGGYLAAFALSTPTAWRTDKKQQLMYASLLFIVFLVLIIIGYNKYIPILNFFF</sequence>
<dbReference type="InterPro" id="IPR035952">
    <property type="entry name" value="Rhomboid-like_sf"/>
</dbReference>
<feature type="transmembrane region" description="Helical" evidence="7">
    <location>
        <begin position="100"/>
        <end position="118"/>
    </location>
</feature>
<feature type="transmembrane region" description="Helical" evidence="7">
    <location>
        <begin position="206"/>
        <end position="225"/>
    </location>
</feature>
<dbReference type="GO" id="GO:0004252">
    <property type="term" value="F:serine-type endopeptidase activity"/>
    <property type="evidence" value="ECO:0007669"/>
    <property type="project" value="InterPro"/>
</dbReference>
<protein>
    <submittedName>
        <fullName evidence="9">Rhomboid protease GluP</fullName>
    </submittedName>
</protein>
<accession>A0A1H6VDE7</accession>
<dbReference type="GO" id="GO:0016020">
    <property type="term" value="C:membrane"/>
    <property type="evidence" value="ECO:0007669"/>
    <property type="project" value="UniProtKB-SubCell"/>
</dbReference>
<organism evidence="9 10">
    <name type="scientific">Alkalibacterium gilvum</name>
    <dbReference type="NCBI Taxonomy" id="1130080"/>
    <lineage>
        <taxon>Bacteria</taxon>
        <taxon>Bacillati</taxon>
        <taxon>Bacillota</taxon>
        <taxon>Bacilli</taxon>
        <taxon>Lactobacillales</taxon>
        <taxon>Carnobacteriaceae</taxon>
        <taxon>Alkalibacterium</taxon>
    </lineage>
</organism>
<comment type="similarity">
    <text evidence="2">Belongs to the peptidase S54 family.</text>
</comment>
<dbReference type="Proteomes" id="UP000198564">
    <property type="component" value="Unassembled WGS sequence"/>
</dbReference>
<feature type="domain" description="Peptidase S54 rhomboid" evidence="8">
    <location>
        <begin position="59"/>
        <end position="194"/>
    </location>
</feature>
<dbReference type="PANTHER" id="PTHR43731">
    <property type="entry name" value="RHOMBOID PROTEASE"/>
    <property type="match status" value="1"/>
</dbReference>
<keyword evidence="10" id="KW-1185">Reference proteome</keyword>
<dbReference type="STRING" id="1130080.SAMN04488113_1524"/>
<evidence type="ECO:0000259" key="8">
    <source>
        <dbReference type="Pfam" id="PF01694"/>
    </source>
</evidence>
<dbReference type="RefSeq" id="WP_245746662.1">
    <property type="nucleotide sequence ID" value="NZ_FNYW01000052.1"/>
</dbReference>
<evidence type="ECO:0000256" key="7">
    <source>
        <dbReference type="SAM" id="Phobius"/>
    </source>
</evidence>
<reference evidence="10" key="1">
    <citation type="submission" date="2016-10" db="EMBL/GenBank/DDBJ databases">
        <authorList>
            <person name="Varghese N."/>
            <person name="Submissions S."/>
        </authorList>
    </citation>
    <scope>NUCLEOTIDE SEQUENCE [LARGE SCALE GENOMIC DNA]</scope>
    <source>
        <strain evidence="10">DSM 25751</strain>
    </source>
</reference>
<feature type="transmembrane region" description="Helical" evidence="7">
    <location>
        <begin position="124"/>
        <end position="144"/>
    </location>
</feature>
<dbReference type="InterPro" id="IPR022764">
    <property type="entry name" value="Peptidase_S54_rhomboid_dom"/>
</dbReference>
<keyword evidence="3 7" id="KW-0812">Transmembrane</keyword>
<feature type="transmembrane region" description="Helical" evidence="7">
    <location>
        <begin position="12"/>
        <end position="32"/>
    </location>
</feature>
<dbReference type="SUPFAM" id="SSF144091">
    <property type="entry name" value="Rhomboid-like"/>
    <property type="match status" value="1"/>
</dbReference>
<dbReference type="GO" id="GO:0006508">
    <property type="term" value="P:proteolysis"/>
    <property type="evidence" value="ECO:0007669"/>
    <property type="project" value="UniProtKB-KW"/>
</dbReference>
<feature type="transmembrane region" description="Helical" evidence="7">
    <location>
        <begin position="180"/>
        <end position="199"/>
    </location>
</feature>
<keyword evidence="4" id="KW-0378">Hydrolase</keyword>
<evidence type="ECO:0000256" key="3">
    <source>
        <dbReference type="ARBA" id="ARBA00022692"/>
    </source>
</evidence>
<proteinExistence type="inferred from homology"/>
<evidence type="ECO:0000313" key="10">
    <source>
        <dbReference type="Proteomes" id="UP000198564"/>
    </source>
</evidence>
<keyword evidence="6 7" id="KW-0472">Membrane</keyword>
<evidence type="ECO:0000256" key="5">
    <source>
        <dbReference type="ARBA" id="ARBA00022989"/>
    </source>
</evidence>
<dbReference type="Gene3D" id="1.20.1540.10">
    <property type="entry name" value="Rhomboid-like"/>
    <property type="match status" value="1"/>
</dbReference>
<keyword evidence="9" id="KW-0645">Protease</keyword>
<dbReference type="AlphaFoldDB" id="A0A1H6VDE7"/>
<dbReference type="EMBL" id="FNYW01000052">
    <property type="protein sequence ID" value="SEJ02573.1"/>
    <property type="molecule type" value="Genomic_DNA"/>
</dbReference>
<name>A0A1H6VDE7_9LACT</name>
<comment type="subcellular location">
    <subcellularLocation>
        <location evidence="1">Membrane</location>
        <topology evidence="1">Multi-pass membrane protein</topology>
    </subcellularLocation>
</comment>
<evidence type="ECO:0000256" key="4">
    <source>
        <dbReference type="ARBA" id="ARBA00022801"/>
    </source>
</evidence>
<keyword evidence="5 7" id="KW-1133">Transmembrane helix</keyword>
<gene>
    <name evidence="9" type="ORF">SAMN04488113_1524</name>
</gene>
<feature type="transmembrane region" description="Helical" evidence="7">
    <location>
        <begin position="156"/>
        <end position="174"/>
    </location>
</feature>
<evidence type="ECO:0000313" key="9">
    <source>
        <dbReference type="EMBL" id="SEJ02573.1"/>
    </source>
</evidence>
<evidence type="ECO:0000256" key="2">
    <source>
        <dbReference type="ARBA" id="ARBA00009045"/>
    </source>
</evidence>
<dbReference type="Pfam" id="PF01694">
    <property type="entry name" value="Rhomboid"/>
    <property type="match status" value="1"/>
</dbReference>
<evidence type="ECO:0000256" key="1">
    <source>
        <dbReference type="ARBA" id="ARBA00004141"/>
    </source>
</evidence>
<dbReference type="InterPro" id="IPR050925">
    <property type="entry name" value="Rhomboid_protease_S54"/>
</dbReference>